<dbReference type="OrthoDB" id="3335835at2"/>
<evidence type="ECO:0000313" key="2">
    <source>
        <dbReference type="EMBL" id="SEG49300.1"/>
    </source>
</evidence>
<gene>
    <name evidence="2" type="ORF">SAMN04489712_105525</name>
</gene>
<organism evidence="2 3">
    <name type="scientific">Thermomonospora echinospora</name>
    <dbReference type="NCBI Taxonomy" id="1992"/>
    <lineage>
        <taxon>Bacteria</taxon>
        <taxon>Bacillati</taxon>
        <taxon>Actinomycetota</taxon>
        <taxon>Actinomycetes</taxon>
        <taxon>Streptosporangiales</taxon>
        <taxon>Thermomonosporaceae</taxon>
        <taxon>Thermomonospora</taxon>
    </lineage>
</organism>
<evidence type="ECO:0000256" key="1">
    <source>
        <dbReference type="SAM" id="MobiDB-lite"/>
    </source>
</evidence>
<reference evidence="3" key="1">
    <citation type="submission" date="2016-10" db="EMBL/GenBank/DDBJ databases">
        <authorList>
            <person name="Varghese N."/>
            <person name="Submissions S."/>
        </authorList>
    </citation>
    <scope>NUCLEOTIDE SEQUENCE [LARGE SCALE GENOMIC DNA]</scope>
    <source>
        <strain evidence="3">DSM 43163</strain>
    </source>
</reference>
<dbReference type="AlphaFoldDB" id="A0A1H6AM98"/>
<accession>A0A1H6AM98</accession>
<name>A0A1H6AM98_9ACTN</name>
<dbReference type="EMBL" id="FNVO01000005">
    <property type="protein sequence ID" value="SEG49300.1"/>
    <property type="molecule type" value="Genomic_DNA"/>
</dbReference>
<protein>
    <submittedName>
        <fullName evidence="2">Uncharacterized protein</fullName>
    </submittedName>
</protein>
<sequence>MPDSQRVKGAGTVGAGSRGHGDHERINSRRRFVVTGTLGRPIAVVVRPPGEQDLTLWNTSDDRLSNAH</sequence>
<feature type="region of interest" description="Disordered" evidence="1">
    <location>
        <begin position="49"/>
        <end position="68"/>
    </location>
</feature>
<keyword evidence="3" id="KW-1185">Reference proteome</keyword>
<evidence type="ECO:0000313" key="3">
    <source>
        <dbReference type="Proteomes" id="UP000236723"/>
    </source>
</evidence>
<dbReference type="RefSeq" id="WP_103938464.1">
    <property type="nucleotide sequence ID" value="NZ_FNVO01000005.1"/>
</dbReference>
<dbReference type="Proteomes" id="UP000236723">
    <property type="component" value="Unassembled WGS sequence"/>
</dbReference>
<feature type="region of interest" description="Disordered" evidence="1">
    <location>
        <begin position="1"/>
        <end position="28"/>
    </location>
</feature>
<proteinExistence type="predicted"/>